<dbReference type="Gene3D" id="1.50.10.20">
    <property type="match status" value="1"/>
</dbReference>
<comment type="similarity">
    <text evidence="1">Belongs to the protease inhibitor I39 (alpha-2-macroglobulin) family. Bacterial alpha-2-macroglobulin subfamily.</text>
</comment>
<proteinExistence type="inferred from homology"/>
<feature type="signal peptide" evidence="3">
    <location>
        <begin position="1"/>
        <end position="21"/>
    </location>
</feature>
<feature type="domain" description="Alpha-2-macroglobulin bait region" evidence="4">
    <location>
        <begin position="975"/>
        <end position="1117"/>
    </location>
</feature>
<evidence type="ECO:0000256" key="2">
    <source>
        <dbReference type="ARBA" id="ARBA00022729"/>
    </source>
</evidence>
<evidence type="ECO:0000313" key="6">
    <source>
        <dbReference type="EMBL" id="MBK6264398.1"/>
    </source>
</evidence>
<dbReference type="PROSITE" id="PS51257">
    <property type="entry name" value="PROKAR_LIPOPROTEIN"/>
    <property type="match status" value="1"/>
</dbReference>
<dbReference type="InterPro" id="IPR002890">
    <property type="entry name" value="MG2"/>
</dbReference>
<keyword evidence="7" id="KW-1185">Reference proteome</keyword>
<dbReference type="Pfam" id="PF17973">
    <property type="entry name" value="bMG10"/>
    <property type="match status" value="1"/>
</dbReference>
<dbReference type="GO" id="GO:0005615">
    <property type="term" value="C:extracellular space"/>
    <property type="evidence" value="ECO:0007669"/>
    <property type="project" value="InterPro"/>
</dbReference>
<dbReference type="InterPro" id="IPR041462">
    <property type="entry name" value="Bact_A2M_MG6"/>
</dbReference>
<dbReference type="SMART" id="SM01359">
    <property type="entry name" value="A2M_N_2"/>
    <property type="match status" value="1"/>
</dbReference>
<dbReference type="Pfam" id="PF00207">
    <property type="entry name" value="A2M"/>
    <property type="match status" value="1"/>
</dbReference>
<dbReference type="Pfam" id="PF17962">
    <property type="entry name" value="bMG6"/>
    <property type="match status" value="1"/>
</dbReference>
<dbReference type="Gene3D" id="2.60.40.1930">
    <property type="match status" value="1"/>
</dbReference>
<dbReference type="Pfam" id="PF17972">
    <property type="entry name" value="bMG5"/>
    <property type="match status" value="1"/>
</dbReference>
<dbReference type="Pfam" id="PF07678">
    <property type="entry name" value="TED_complement"/>
    <property type="match status" value="1"/>
</dbReference>
<gene>
    <name evidence="6" type="ORF">JKA74_05065</name>
</gene>
<dbReference type="Pfam" id="PF01835">
    <property type="entry name" value="MG2"/>
    <property type="match status" value="1"/>
</dbReference>
<dbReference type="SMART" id="SM01360">
    <property type="entry name" value="A2M"/>
    <property type="match status" value="1"/>
</dbReference>
<dbReference type="InterPro" id="IPR021868">
    <property type="entry name" value="Alpha_2_Macroglob_MG3"/>
</dbReference>
<dbReference type="SUPFAM" id="SSF48239">
    <property type="entry name" value="Terpenoid cyclases/Protein prenyltransferases"/>
    <property type="match status" value="1"/>
</dbReference>
<dbReference type="InterPro" id="IPR041203">
    <property type="entry name" value="Bact_A2M_MG5"/>
</dbReference>
<dbReference type="InterPro" id="IPR041246">
    <property type="entry name" value="Bact_MG10"/>
</dbReference>
<feature type="domain" description="Alpha-2-macroglobulin" evidence="5">
    <location>
        <begin position="1179"/>
        <end position="1269"/>
    </location>
</feature>
<dbReference type="GO" id="GO:0004866">
    <property type="term" value="F:endopeptidase inhibitor activity"/>
    <property type="evidence" value="ECO:0007669"/>
    <property type="project" value="InterPro"/>
</dbReference>
<name>A0A934WWJ4_9BACT</name>
<evidence type="ECO:0000259" key="5">
    <source>
        <dbReference type="SMART" id="SM01360"/>
    </source>
</evidence>
<dbReference type="InterPro" id="IPR011626">
    <property type="entry name" value="Alpha-macroglobulin_TED"/>
</dbReference>
<dbReference type="RefSeq" id="WP_201430060.1">
    <property type="nucleotide sequence ID" value="NZ_JAEQBW010000001.1"/>
</dbReference>
<sequence length="1838" mass="205673">MMKYISTACTFILFLFISACSDSNENKVDSTLGPYSDYVKSISSGIISKQDPFVVNLNTDVSNIQPNQEFSSGAYTISPSVKAKAFWKSPSSIVIQPIEKLESNQEYKVTLKLDKIMEVPKELSEFTFSVKTIPLSYAVELGKLVNTDETDFSKVAFSGNVNTSDWVNNEEVEKMLQASYEDKALKIEWKHEENAKNHAFVIRDIVRAKADQNLSISWDGSPIKVEEKGSAVIEIPSVDSFKIMSANVEREGEAYISVIFSDPLLSNQNFADFVQVKGYESRYSAINNELKVYGNKGAFSGDLELKIFKNLRNSKGLGLDKEKSFSLKVSTFKPQVKILAGEGVILPSSNELILPIEVVGLKALEVTVIRIYPNNISQYFQDNEMGGTYNLREVGRPVVKKIIPLVNAGITDYYSWSQISLDLKEIFEMQKGAFYKVELDFNKDMAVYNCKGMDAAASIEEYAHDSRTLDWDYNYDSYYGDYNWNERDNPCHDMYYYQNRTASKMLFASDIGITAKQTENNKIHLLTTNIVNSEAFADVNIKVYDYQNQLISEGKTNAEGMLELDQYRKAFMAVAEKDGQFGYLKMQDGNALSLSNFDVSGATAKDGLKGFIYGERGVWRPGDTLHLGFILEDTYNTIPKGQKVVMELYNPQGQLYKSYQPLKIAGPVYSFKPSTQTESPTGSWLCKVRAGSAEFSKIIKIETIKPNRLKIDLDFEKEILKKSEGNYADLSVRWMHGAVAMNLKAEFEMSVRPTATKFKDYFGYNFDDPAKEFYAESKMIFDNRIDNNGNARFPVNIKNETQPPGMLKLAFNGKVFEEGGDFSIHSSSVLYSPYSSYAGISVPTVEENSSNPVLYTNKDNTIKLVNLDEDGQLLSGKNVTMELYKLSWRWWWDYGRDNISNYVSSSYNKPVRTHNVQLTNGKVDYPLTISDNDWGRYFIRVIDKASGHSTGQVVYFRRSDWYGTMAKAMGGANLLSFSLNKEEAKSGETIEVTIPSSGTGHAYITLETGKALIKKDYISMNGKETIYHFDLTEEMAPNVYVHVSLIQPHEQNYNDLPLRLYGVRNIMVENANTKLLPEIKAPENAQPGENVKLQIGEQNGKSMTYTIALVDEGLLGLTNYKTPQPWDHFYAREALGVRTYDMFEDVLGSFSGKYGRLLAVGGDEMGPMEEKSESRFKPVVKYMGPFKLEKGKTANHQFTVPQYIGELRMMVVAADASGKYGAAETSIGINQPLMILATLPRVMGPGETTLMPVTLFARDKNLTSAQLEVNTSGKLKVKGNKQLTVQLNPGKETIAYVEITAEQALGAGKVQIKAKSGKNEAVYDVNMQVRPSNPMMLSVADKLLDDKAEWKADYKPLGMLGTNNAVLELSTLPPLNLEQRTSYLIRYPHGCVEQTTSSVFAQLYLGDLVNLDEHAKYQIQTNIDAAIGRLRNFQIPSGGFAYWPGSQTANEWGTNYAGHFLIAAQKAGYSVPDDILRNFKKFQTGLANSWNGNTTYRSDVIQAYRLYTMSLAKAPIMAAMNRMRENSSISEMSRWLLANAYAEAGHADVGEELISNLSRTVDDYRELSYTFGSSVRDEAIIMETLVKLGRKNDAFEMLSRLAKSLGNPDYWMSTQTTAYCLIAVAEYTKGFPSSANLQADVTVNAEKAILNIEGYFSQIHLNEPDKNANITAVNKSGGPLYARLIRQGIPIEGGELAAQKNLGIKVNYYDRDGAVLDVASIKQGTDFKAVVTVNNPGTRGVLKELALTQIFPSGWEILNTRLNDEEGVSNSDKATYKDIRDDRVLTYFDLKVGEKKQFTVLLNASYKGDYYLPAMQAEAMYDNSIYAALDGQWVKVVD</sequence>
<dbReference type="PANTHER" id="PTHR40094">
    <property type="entry name" value="ALPHA-2-MACROGLOBULIN HOMOLOG"/>
    <property type="match status" value="1"/>
</dbReference>
<dbReference type="InterPro" id="IPR001599">
    <property type="entry name" value="Macroglobln_a2"/>
</dbReference>
<accession>A0A934WWJ4</accession>
<protein>
    <recommendedName>
        <fullName evidence="8">Alpha-2-macroglobulin</fullName>
    </recommendedName>
</protein>
<dbReference type="CDD" id="cd02891">
    <property type="entry name" value="A2M_like"/>
    <property type="match status" value="1"/>
</dbReference>
<dbReference type="InterPro" id="IPR047565">
    <property type="entry name" value="Alpha-macroglob_thiol-ester_cl"/>
</dbReference>
<evidence type="ECO:0000259" key="4">
    <source>
        <dbReference type="SMART" id="SM01359"/>
    </source>
</evidence>
<dbReference type="Proteomes" id="UP000611723">
    <property type="component" value="Unassembled WGS sequence"/>
</dbReference>
<dbReference type="InterPro" id="IPR011625">
    <property type="entry name" value="A2M_N_BRD"/>
</dbReference>
<dbReference type="Pfam" id="PF07703">
    <property type="entry name" value="A2M_BRD"/>
    <property type="match status" value="1"/>
</dbReference>
<evidence type="ECO:0008006" key="8">
    <source>
        <dbReference type="Google" id="ProtNLM"/>
    </source>
</evidence>
<comment type="caution">
    <text evidence="6">The sequence shown here is derived from an EMBL/GenBank/DDBJ whole genome shotgun (WGS) entry which is preliminary data.</text>
</comment>
<dbReference type="InterPro" id="IPR051802">
    <property type="entry name" value="YfhM-like"/>
</dbReference>
<feature type="chain" id="PRO_5037389541" description="Alpha-2-macroglobulin" evidence="3">
    <location>
        <begin position="22"/>
        <end position="1838"/>
    </location>
</feature>
<dbReference type="PANTHER" id="PTHR40094:SF1">
    <property type="entry name" value="UBIQUITIN DOMAIN-CONTAINING PROTEIN"/>
    <property type="match status" value="1"/>
</dbReference>
<evidence type="ECO:0000256" key="3">
    <source>
        <dbReference type="SAM" id="SignalP"/>
    </source>
</evidence>
<dbReference type="Pfam" id="PF11974">
    <property type="entry name" value="bMG3"/>
    <property type="match status" value="1"/>
</dbReference>
<evidence type="ECO:0000313" key="7">
    <source>
        <dbReference type="Proteomes" id="UP000611723"/>
    </source>
</evidence>
<organism evidence="6 7">
    <name type="scientific">Marivirga aurantiaca</name>
    <dbReference type="NCBI Taxonomy" id="2802615"/>
    <lineage>
        <taxon>Bacteria</taxon>
        <taxon>Pseudomonadati</taxon>
        <taxon>Bacteroidota</taxon>
        <taxon>Cytophagia</taxon>
        <taxon>Cytophagales</taxon>
        <taxon>Marivirgaceae</taxon>
        <taxon>Marivirga</taxon>
    </lineage>
</organism>
<keyword evidence="2 3" id="KW-0732">Signal</keyword>
<dbReference type="EMBL" id="JAEQBW010000001">
    <property type="protein sequence ID" value="MBK6264398.1"/>
    <property type="molecule type" value="Genomic_DNA"/>
</dbReference>
<dbReference type="InterPro" id="IPR008930">
    <property type="entry name" value="Terpenoid_cyclase/PrenylTrfase"/>
</dbReference>
<evidence type="ECO:0000256" key="1">
    <source>
        <dbReference type="ARBA" id="ARBA00010556"/>
    </source>
</evidence>
<reference evidence="6" key="1">
    <citation type="submission" date="2021-01" db="EMBL/GenBank/DDBJ databases">
        <title>Marivirga aurantiaca sp. nov., isolated from intertidal surface sediments.</title>
        <authorList>
            <person name="Zhang M."/>
        </authorList>
    </citation>
    <scope>NUCLEOTIDE SEQUENCE</scope>
    <source>
        <strain evidence="6">S37H4</strain>
    </source>
</reference>
<dbReference type="SMART" id="SM01419">
    <property type="entry name" value="Thiol-ester_cl"/>
    <property type="match status" value="1"/>
</dbReference>